<protein>
    <submittedName>
        <fullName evidence="1">Alcohol dehydrogenase</fullName>
    </submittedName>
</protein>
<keyword evidence="2" id="KW-1185">Reference proteome</keyword>
<gene>
    <name evidence="1" type="ORF">ACFQ47_11560</name>
</gene>
<reference evidence="2" key="1">
    <citation type="journal article" date="2019" name="Int. J. Syst. Evol. Microbiol.">
        <title>The Global Catalogue of Microorganisms (GCM) 10K type strain sequencing project: providing services to taxonomists for standard genome sequencing and annotation.</title>
        <authorList>
            <consortium name="The Broad Institute Genomics Platform"/>
            <consortium name="The Broad Institute Genome Sequencing Center for Infectious Disease"/>
            <person name="Wu L."/>
            <person name="Ma J."/>
        </authorList>
    </citation>
    <scope>NUCLEOTIDE SEQUENCE [LARGE SCALE GENOMIC DNA]</scope>
    <source>
        <strain evidence="2">CCM 8947</strain>
    </source>
</reference>
<proteinExistence type="predicted"/>
<comment type="caution">
    <text evidence="1">The sequence shown here is derived from an EMBL/GenBank/DDBJ whole genome shotgun (WGS) entry which is preliminary data.</text>
</comment>
<accession>A0ABW4CSK5</accession>
<dbReference type="EMBL" id="JBHTOG010000063">
    <property type="protein sequence ID" value="MFD1433303.1"/>
    <property type="molecule type" value="Genomic_DNA"/>
</dbReference>
<dbReference type="RefSeq" id="WP_225423125.1">
    <property type="nucleotide sequence ID" value="NZ_JBHTOG010000063.1"/>
</dbReference>
<evidence type="ECO:0000313" key="2">
    <source>
        <dbReference type="Proteomes" id="UP001597192"/>
    </source>
</evidence>
<sequence length="172" mass="19230">MTRRIDLTGKRFGRLVVVSWVGHAGNGNAMWHCQCDCGNTLDVDSYRLRRGTTQSCGCLRRERSREVMLTTPVLREHAGCAAQLGVANGTNVSASLNIRVTNRSGVVGVSFDQASQTWNARLMLRGRIVLNQRFHRFNEAVAARREAEARYFPDRTRTALPPAVNQSTEMTH</sequence>
<evidence type="ECO:0000313" key="1">
    <source>
        <dbReference type="EMBL" id="MFD1433303.1"/>
    </source>
</evidence>
<dbReference type="Proteomes" id="UP001597192">
    <property type="component" value="Unassembled WGS sequence"/>
</dbReference>
<organism evidence="1 2">
    <name type="scientific">Lacticaseibacillus yichunensis</name>
    <dbReference type="NCBI Taxonomy" id="2486015"/>
    <lineage>
        <taxon>Bacteria</taxon>
        <taxon>Bacillati</taxon>
        <taxon>Bacillota</taxon>
        <taxon>Bacilli</taxon>
        <taxon>Lactobacillales</taxon>
        <taxon>Lactobacillaceae</taxon>
        <taxon>Lacticaseibacillus</taxon>
    </lineage>
</organism>
<name>A0ABW4CSK5_9LACO</name>